<dbReference type="PANTHER" id="PTHR33540:SF2">
    <property type="entry name" value="TRNA THREONYLCARBAMOYLADENOSINE BIOSYNTHESIS PROTEIN TSAE"/>
    <property type="match status" value="1"/>
</dbReference>
<proteinExistence type="inferred from homology"/>
<dbReference type="GO" id="GO:0002949">
    <property type="term" value="P:tRNA threonylcarbamoyladenosine modification"/>
    <property type="evidence" value="ECO:0007669"/>
    <property type="project" value="InterPro"/>
</dbReference>
<dbReference type="OrthoDB" id="9809275at2"/>
<dbReference type="Gene3D" id="3.90.1200.10">
    <property type="match status" value="1"/>
</dbReference>
<dbReference type="GO" id="GO:0016740">
    <property type="term" value="F:transferase activity"/>
    <property type="evidence" value="ECO:0007669"/>
    <property type="project" value="UniProtKB-KW"/>
</dbReference>
<keyword evidence="12" id="KW-0808">Transferase</keyword>
<keyword evidence="6" id="KW-0479">Metal-binding</keyword>
<dbReference type="InterPro" id="IPR002575">
    <property type="entry name" value="Aminoglycoside_PTrfase"/>
</dbReference>
<evidence type="ECO:0000259" key="11">
    <source>
        <dbReference type="Pfam" id="PF01636"/>
    </source>
</evidence>
<evidence type="ECO:0000256" key="7">
    <source>
        <dbReference type="ARBA" id="ARBA00022741"/>
    </source>
</evidence>
<evidence type="ECO:0000313" key="12">
    <source>
        <dbReference type="EMBL" id="RKF07182.1"/>
    </source>
</evidence>
<keyword evidence="5" id="KW-0819">tRNA processing</keyword>
<dbReference type="SUPFAM" id="SSF56112">
    <property type="entry name" value="Protein kinase-like (PK-like)"/>
    <property type="match status" value="1"/>
</dbReference>
<dbReference type="InterPro" id="IPR011009">
    <property type="entry name" value="Kinase-like_dom_sf"/>
</dbReference>
<evidence type="ECO:0000256" key="4">
    <source>
        <dbReference type="ARBA" id="ARBA00022490"/>
    </source>
</evidence>
<evidence type="ECO:0000256" key="9">
    <source>
        <dbReference type="ARBA" id="ARBA00022842"/>
    </source>
</evidence>
<dbReference type="NCBIfam" id="TIGR00150">
    <property type="entry name" value="T6A_YjeE"/>
    <property type="match status" value="1"/>
</dbReference>
<dbReference type="InterPro" id="IPR012180">
    <property type="entry name" value="Bifunc_ATPase/PTrfase"/>
</dbReference>
<keyword evidence="13" id="KW-1185">Reference proteome</keyword>
<keyword evidence="8" id="KW-0067">ATP-binding</keyword>
<gene>
    <name evidence="12" type="primary">tsaE</name>
    <name evidence="12" type="ORF">DEM25_004875</name>
</gene>
<keyword evidence="7" id="KW-0547">Nucleotide-binding</keyword>
<accession>A0A3A8AA48</accession>
<organism evidence="12 13">
    <name type="scientific">Oceaniradius stylonematis</name>
    <dbReference type="NCBI Taxonomy" id="2184161"/>
    <lineage>
        <taxon>Bacteria</taxon>
        <taxon>Pseudomonadati</taxon>
        <taxon>Pseudomonadota</taxon>
        <taxon>Alphaproteobacteria</taxon>
        <taxon>Hyphomicrobiales</taxon>
        <taxon>Ahrensiaceae</taxon>
        <taxon>Oceaniradius</taxon>
    </lineage>
</organism>
<dbReference type="GO" id="GO:0046872">
    <property type="term" value="F:metal ion binding"/>
    <property type="evidence" value="ECO:0007669"/>
    <property type="project" value="UniProtKB-KW"/>
</dbReference>
<reference evidence="12 13" key="1">
    <citation type="journal article" date="2018" name="Int. J. Syst. Bacteriol.">
        <title>Oceaniradius stylonemae gen. nov., sp. nov., isolated from a red alga, Stylonema cornu-cervi.</title>
        <authorList>
            <person name="Jeong S."/>
        </authorList>
    </citation>
    <scope>NUCLEOTIDE SEQUENCE [LARGE SCALE GENOMIC DNA]</scope>
    <source>
        <strain evidence="12 13">StC1</strain>
    </source>
</reference>
<dbReference type="InterPro" id="IPR027417">
    <property type="entry name" value="P-loop_NTPase"/>
</dbReference>
<dbReference type="Gene3D" id="3.30.200.20">
    <property type="entry name" value="Phosphorylase Kinase, domain 1"/>
    <property type="match status" value="1"/>
</dbReference>
<protein>
    <recommendedName>
        <fullName evidence="3">tRNA threonylcarbamoyladenosine biosynthesis protein TsaE</fullName>
    </recommendedName>
    <alternativeName>
        <fullName evidence="10">t(6)A37 threonylcarbamoyladenosine biosynthesis protein TsaE</fullName>
    </alternativeName>
</protein>
<evidence type="ECO:0000256" key="10">
    <source>
        <dbReference type="ARBA" id="ARBA00032441"/>
    </source>
</evidence>
<evidence type="ECO:0000256" key="2">
    <source>
        <dbReference type="ARBA" id="ARBA00007599"/>
    </source>
</evidence>
<dbReference type="AlphaFoldDB" id="A0A3A8AA48"/>
<evidence type="ECO:0000256" key="6">
    <source>
        <dbReference type="ARBA" id="ARBA00022723"/>
    </source>
</evidence>
<comment type="subcellular location">
    <subcellularLocation>
        <location evidence="1">Cytoplasm</location>
    </subcellularLocation>
</comment>
<sequence>MQFGPFDEPAMARFAADLARIVLPGDCVALSGDLGAGKTSFARAFIRALAGDAELEVPSPTFTLVQEYATSPPVAHFDLYRIADPDEVAELGLDEALEAGIALIEWPERAGTALPAGAIGLAFSETVTDAGADARTIAIEAPEAAVARIRRTLAIRALLLSAGHGGANRAPLTGDASTRRYETATDGAWRAIVMDAPPMPDGPPVRDGKPYSQIAHLAEDIGPFVAVARMLTGAGFAAPEIMAVDHEAGLILLEDLGEDGVLDAARRPIPARYEASVDCLAAMHATDWPREIVLEDGTVHRVPAFDLGAFLIEVDLLLDWYVPRVAGAPASAEDRQSWHAIWQALFATVDAGPKTLAMRDFHSPNIVWRGERTGHDRVGLIDFQDALWTHPAYDVMSLIRDARVTVEPDLQSRLLEAYCAARDQQAEDFDETGFRECSAILAAQRAAKLLGIFVRLDERDGKPGYIAHLPRIQTYMRQSLCHPALADLDAWLAAHGLLDVTVEPR</sequence>
<comment type="similarity">
    <text evidence="2">Belongs to the TsaE family.</text>
</comment>
<dbReference type="Pfam" id="PF01636">
    <property type="entry name" value="APH"/>
    <property type="match status" value="1"/>
</dbReference>
<dbReference type="Pfam" id="PF02367">
    <property type="entry name" value="TsaE"/>
    <property type="match status" value="1"/>
</dbReference>
<feature type="domain" description="Aminoglycoside phosphotransferase" evidence="11">
    <location>
        <begin position="171"/>
        <end position="423"/>
    </location>
</feature>
<dbReference type="InterPro" id="IPR003442">
    <property type="entry name" value="T6A_TsaE"/>
</dbReference>
<dbReference type="SUPFAM" id="SSF52540">
    <property type="entry name" value="P-loop containing nucleoside triphosphate hydrolases"/>
    <property type="match status" value="1"/>
</dbReference>
<dbReference type="GO" id="GO:0005524">
    <property type="term" value="F:ATP binding"/>
    <property type="evidence" value="ECO:0007669"/>
    <property type="project" value="UniProtKB-KW"/>
</dbReference>
<dbReference type="EMBL" id="QFWV02000004">
    <property type="protein sequence ID" value="RKF07182.1"/>
    <property type="molecule type" value="Genomic_DNA"/>
</dbReference>
<dbReference type="RefSeq" id="WP_109767038.1">
    <property type="nucleotide sequence ID" value="NZ_JASHJQ010000007.1"/>
</dbReference>
<name>A0A3A8AA48_9HYPH</name>
<dbReference type="PIRSF" id="PIRSF036599">
    <property type="entry name" value="AtpPhos"/>
    <property type="match status" value="1"/>
</dbReference>
<evidence type="ECO:0000313" key="13">
    <source>
        <dbReference type="Proteomes" id="UP000246132"/>
    </source>
</evidence>
<dbReference type="Gene3D" id="3.40.50.300">
    <property type="entry name" value="P-loop containing nucleotide triphosphate hydrolases"/>
    <property type="match status" value="1"/>
</dbReference>
<dbReference type="GO" id="GO:0005737">
    <property type="term" value="C:cytoplasm"/>
    <property type="evidence" value="ECO:0007669"/>
    <property type="project" value="UniProtKB-SubCell"/>
</dbReference>
<evidence type="ECO:0000256" key="3">
    <source>
        <dbReference type="ARBA" id="ARBA00019010"/>
    </source>
</evidence>
<comment type="caution">
    <text evidence="12">The sequence shown here is derived from an EMBL/GenBank/DDBJ whole genome shotgun (WGS) entry which is preliminary data.</text>
</comment>
<evidence type="ECO:0000256" key="1">
    <source>
        <dbReference type="ARBA" id="ARBA00004496"/>
    </source>
</evidence>
<evidence type="ECO:0000256" key="8">
    <source>
        <dbReference type="ARBA" id="ARBA00022840"/>
    </source>
</evidence>
<keyword evidence="4" id="KW-0963">Cytoplasm</keyword>
<dbReference type="Proteomes" id="UP000246132">
    <property type="component" value="Unassembled WGS sequence"/>
</dbReference>
<evidence type="ECO:0000256" key="5">
    <source>
        <dbReference type="ARBA" id="ARBA00022694"/>
    </source>
</evidence>
<dbReference type="PANTHER" id="PTHR33540">
    <property type="entry name" value="TRNA THREONYLCARBAMOYLADENOSINE BIOSYNTHESIS PROTEIN TSAE"/>
    <property type="match status" value="1"/>
</dbReference>
<keyword evidence="9" id="KW-0460">Magnesium</keyword>